<dbReference type="InterPro" id="IPR006121">
    <property type="entry name" value="HMA_dom"/>
</dbReference>
<dbReference type="GO" id="GO:0005507">
    <property type="term" value="F:copper ion binding"/>
    <property type="evidence" value="ECO:0007669"/>
    <property type="project" value="TreeGrafter"/>
</dbReference>
<keyword evidence="9 10" id="KW-0472">Membrane</keyword>
<dbReference type="InterPro" id="IPR008250">
    <property type="entry name" value="ATPase_P-typ_transduc_dom_A_sf"/>
</dbReference>
<keyword evidence="6" id="KW-0067">ATP-binding</keyword>
<dbReference type="InterPro" id="IPR027256">
    <property type="entry name" value="P-typ_ATPase_IB"/>
</dbReference>
<dbReference type="InterPro" id="IPR017969">
    <property type="entry name" value="Heavy-metal-associated_CS"/>
</dbReference>
<keyword evidence="8 10" id="KW-1133">Transmembrane helix</keyword>
<dbReference type="InterPro" id="IPR001757">
    <property type="entry name" value="P_typ_ATPase"/>
</dbReference>
<dbReference type="SUPFAM" id="SSF81653">
    <property type="entry name" value="Calcium ATPase, transduction domain A"/>
    <property type="match status" value="1"/>
</dbReference>
<dbReference type="SUPFAM" id="SSF81665">
    <property type="entry name" value="Calcium ATPase, transmembrane domain M"/>
    <property type="match status" value="1"/>
</dbReference>
<dbReference type="FunFam" id="2.70.150.10:FF:000002">
    <property type="entry name" value="Copper-transporting ATPase 1, putative"/>
    <property type="match status" value="1"/>
</dbReference>
<dbReference type="PROSITE" id="PS01229">
    <property type="entry name" value="COF_2"/>
    <property type="match status" value="1"/>
</dbReference>
<dbReference type="InterPro" id="IPR059000">
    <property type="entry name" value="ATPase_P-type_domA"/>
</dbReference>
<dbReference type="Gene3D" id="2.70.150.10">
    <property type="entry name" value="Calcium-transporting ATPase, cytoplasmic transduction domain A"/>
    <property type="match status" value="1"/>
</dbReference>
<reference evidence="12" key="1">
    <citation type="submission" date="2014-05" db="EMBL/GenBank/DDBJ databases">
        <title>Key roles for freshwater Actinobacteria revealed by deep metagenomic sequencing.</title>
        <authorList>
            <person name="Ghai R."/>
            <person name="Mizuno C.M."/>
            <person name="Picazo A."/>
            <person name="Camacho A."/>
            <person name="Rodriguez-Valera F."/>
        </authorList>
    </citation>
    <scope>NUCLEOTIDE SEQUENCE</scope>
</reference>
<evidence type="ECO:0000256" key="1">
    <source>
        <dbReference type="ARBA" id="ARBA00004127"/>
    </source>
</evidence>
<dbReference type="SUPFAM" id="SSF56784">
    <property type="entry name" value="HAD-like"/>
    <property type="match status" value="1"/>
</dbReference>
<dbReference type="SFLD" id="SFLDG00002">
    <property type="entry name" value="C1.7:_P-type_atpase_like"/>
    <property type="match status" value="1"/>
</dbReference>
<dbReference type="Gene3D" id="3.40.50.1000">
    <property type="entry name" value="HAD superfamily/HAD-like"/>
    <property type="match status" value="1"/>
</dbReference>
<evidence type="ECO:0000313" key="12">
    <source>
        <dbReference type="EMBL" id="KGA20572.1"/>
    </source>
</evidence>
<feature type="transmembrane region" description="Helical" evidence="10">
    <location>
        <begin position="130"/>
        <end position="153"/>
    </location>
</feature>
<dbReference type="PANTHER" id="PTHR43520">
    <property type="entry name" value="ATP7, ISOFORM B"/>
    <property type="match status" value="1"/>
</dbReference>
<dbReference type="Gene3D" id="3.30.70.100">
    <property type="match status" value="1"/>
</dbReference>
<evidence type="ECO:0000256" key="2">
    <source>
        <dbReference type="ARBA" id="ARBA00006024"/>
    </source>
</evidence>
<feature type="transmembrane region" description="Helical" evidence="10">
    <location>
        <begin position="701"/>
        <end position="721"/>
    </location>
</feature>
<gene>
    <name evidence="12" type="ORF">GM50_1000</name>
</gene>
<dbReference type="SUPFAM" id="SSF81660">
    <property type="entry name" value="Metal cation-transporting ATPase, ATP-binding domain N"/>
    <property type="match status" value="1"/>
</dbReference>
<dbReference type="GO" id="GO:0012505">
    <property type="term" value="C:endomembrane system"/>
    <property type="evidence" value="ECO:0007669"/>
    <property type="project" value="UniProtKB-SubCell"/>
</dbReference>
<feature type="transmembrane region" description="Helical" evidence="10">
    <location>
        <begin position="377"/>
        <end position="400"/>
    </location>
</feature>
<dbReference type="GO" id="GO:0016887">
    <property type="term" value="F:ATP hydrolysis activity"/>
    <property type="evidence" value="ECO:0007669"/>
    <property type="project" value="InterPro"/>
</dbReference>
<evidence type="ECO:0000256" key="8">
    <source>
        <dbReference type="ARBA" id="ARBA00022989"/>
    </source>
</evidence>
<sequence length="753" mass="78757">MTKLALETRTLKLEGMTCSACVNTIERALNNLDGVSASVNFASETAHILAPAEISTKKLIATVKGAGYSAALLGDSNQFALHSKRSAIALFFAILFSVPAVAISMTMAWHEQIDVRILQTLEDLRILPPLYSPTAWLVIALSAPVVLLVAWPIHRAALRNLLHPTMDNLISLGSLTAFGWSIYANSTGNGDVYTEVAAGLVTFVVLGRFLETRAKRRASSALSALLALSVKEVSVIRGGLTVLIPVENLEIGDEFVVAPGDRIATDGVVVSGNSSVDNSLITGESLPLTVGPGDLVIGSSVNTNGRLIVRATRVGRDTEYARITSMVMEAQSTKAPIARLADRISAVFVPIVTVLALATFGALWYNGYSISESIARAIAVIVIACPCALGLATPVALLVASGRGAQRGIIIRNPRVLEVARRVDTIVLDKTGTLTTGAMKVHETTIATEAGALLGASFEPLLREATILSTALSIEEQNNHPIALSIRGFISAKGIKSTSVSEFQVTPGSGAAGRVNLGTHSPVVLIGSPIAVAHSTTTFHPLIAAAVQRGHDAGLSVSVLAWDGVALAVFAVGDELKADAAETIELLKNAGITPWLLTGDSEDAAQSIAKQVGIESNHVFSGALPQGKLTKIRELQSQSHTVVMVGDGINDAAALVGADVSIAMGTGTDVAVSSADITLMRKDLAAVLDALKLSKRTLRTIRVNLGWAFAYNIVGIPIAALGLLSPMYAAGAMALSSLFVVTNSLRIKVPRSR</sequence>
<feature type="transmembrane region" description="Helical" evidence="10">
    <location>
        <begin position="344"/>
        <end position="365"/>
    </location>
</feature>
<dbReference type="Gene3D" id="3.40.1110.10">
    <property type="entry name" value="Calcium-transporting ATPase, cytoplasmic domain N"/>
    <property type="match status" value="1"/>
</dbReference>
<feature type="domain" description="HMA" evidence="11">
    <location>
        <begin position="7"/>
        <end position="71"/>
    </location>
</feature>
<dbReference type="InterPro" id="IPR018303">
    <property type="entry name" value="ATPase_P-typ_P_site"/>
</dbReference>
<dbReference type="Pfam" id="PF00122">
    <property type="entry name" value="E1-E2_ATPase"/>
    <property type="match status" value="1"/>
</dbReference>
<dbReference type="GO" id="GO:0005524">
    <property type="term" value="F:ATP binding"/>
    <property type="evidence" value="ECO:0007669"/>
    <property type="project" value="UniProtKB-KW"/>
</dbReference>
<accession>A0A094QB05</accession>
<proteinExistence type="inferred from homology"/>
<dbReference type="AlphaFoldDB" id="A0A094QB05"/>
<evidence type="ECO:0000256" key="3">
    <source>
        <dbReference type="ARBA" id="ARBA00022692"/>
    </source>
</evidence>
<dbReference type="Pfam" id="PF00403">
    <property type="entry name" value="HMA"/>
    <property type="match status" value="1"/>
</dbReference>
<dbReference type="InterPro" id="IPR036163">
    <property type="entry name" value="HMA_dom_sf"/>
</dbReference>
<organism evidence="12">
    <name type="scientific">freshwater metagenome</name>
    <dbReference type="NCBI Taxonomy" id="449393"/>
    <lineage>
        <taxon>unclassified sequences</taxon>
        <taxon>metagenomes</taxon>
        <taxon>ecological metagenomes</taxon>
    </lineage>
</organism>
<comment type="caution">
    <text evidence="12">The sequence shown here is derived from an EMBL/GenBank/DDBJ whole genome shotgun (WGS) entry which is preliminary data.</text>
</comment>
<name>A0A094QB05_9ZZZZ</name>
<keyword evidence="3 10" id="KW-0812">Transmembrane</keyword>
<dbReference type="PANTHER" id="PTHR43520:SF8">
    <property type="entry name" value="P-TYPE CU(+) TRANSPORTER"/>
    <property type="match status" value="1"/>
</dbReference>
<dbReference type="CDD" id="cd00371">
    <property type="entry name" value="HMA"/>
    <property type="match status" value="1"/>
</dbReference>
<dbReference type="InterPro" id="IPR023214">
    <property type="entry name" value="HAD_sf"/>
</dbReference>
<keyword evidence="7" id="KW-1278">Translocase</keyword>
<evidence type="ECO:0000256" key="5">
    <source>
        <dbReference type="ARBA" id="ARBA00022741"/>
    </source>
</evidence>
<dbReference type="Pfam" id="PF00702">
    <property type="entry name" value="Hydrolase"/>
    <property type="match status" value="1"/>
</dbReference>
<feature type="transmembrane region" description="Helical" evidence="10">
    <location>
        <begin position="87"/>
        <end position="110"/>
    </location>
</feature>
<dbReference type="SFLD" id="SFLDF00027">
    <property type="entry name" value="p-type_atpase"/>
    <property type="match status" value="1"/>
</dbReference>
<dbReference type="InterPro" id="IPR044492">
    <property type="entry name" value="P_typ_ATPase_HD_dom"/>
</dbReference>
<dbReference type="PRINTS" id="PR00119">
    <property type="entry name" value="CATATPASE"/>
</dbReference>
<dbReference type="GO" id="GO:0016020">
    <property type="term" value="C:membrane"/>
    <property type="evidence" value="ECO:0007669"/>
    <property type="project" value="InterPro"/>
</dbReference>
<dbReference type="InterPro" id="IPR023298">
    <property type="entry name" value="ATPase_P-typ_TM_dom_sf"/>
</dbReference>
<comment type="similarity">
    <text evidence="2">Belongs to the cation transport ATPase (P-type) (TC 3.A.3) family. Type IB subfamily.</text>
</comment>
<evidence type="ECO:0000256" key="6">
    <source>
        <dbReference type="ARBA" id="ARBA00022840"/>
    </source>
</evidence>
<evidence type="ECO:0000256" key="9">
    <source>
        <dbReference type="ARBA" id="ARBA00023136"/>
    </source>
</evidence>
<dbReference type="InterPro" id="IPR023299">
    <property type="entry name" value="ATPase_P-typ_cyto_dom_N"/>
</dbReference>
<protein>
    <recommendedName>
        <fullName evidence="11">HMA domain-containing protein</fullName>
    </recommendedName>
</protein>
<dbReference type="GO" id="GO:0055070">
    <property type="term" value="P:copper ion homeostasis"/>
    <property type="evidence" value="ECO:0007669"/>
    <property type="project" value="TreeGrafter"/>
</dbReference>
<dbReference type="NCBIfam" id="TIGR01525">
    <property type="entry name" value="ATPase-IB_hvy"/>
    <property type="match status" value="1"/>
</dbReference>
<dbReference type="InterPro" id="IPR036412">
    <property type="entry name" value="HAD-like_sf"/>
</dbReference>
<evidence type="ECO:0000256" key="7">
    <source>
        <dbReference type="ARBA" id="ARBA00022967"/>
    </source>
</evidence>
<evidence type="ECO:0000256" key="10">
    <source>
        <dbReference type="SAM" id="Phobius"/>
    </source>
</evidence>
<evidence type="ECO:0000256" key="4">
    <source>
        <dbReference type="ARBA" id="ARBA00022723"/>
    </source>
</evidence>
<dbReference type="FunFam" id="3.30.70.100:FF:000005">
    <property type="entry name" value="Copper-exporting P-type ATPase A"/>
    <property type="match status" value="1"/>
</dbReference>
<dbReference type="NCBIfam" id="TIGR01494">
    <property type="entry name" value="ATPase_P-type"/>
    <property type="match status" value="2"/>
</dbReference>
<feature type="transmembrane region" description="Helical" evidence="10">
    <location>
        <begin position="165"/>
        <end position="186"/>
    </location>
</feature>
<dbReference type="PROSITE" id="PS01047">
    <property type="entry name" value="HMA_1"/>
    <property type="match status" value="1"/>
</dbReference>
<keyword evidence="5" id="KW-0547">Nucleotide-binding</keyword>
<dbReference type="SUPFAM" id="SSF55008">
    <property type="entry name" value="HMA, heavy metal-associated domain"/>
    <property type="match status" value="1"/>
</dbReference>
<feature type="transmembrane region" description="Helical" evidence="10">
    <location>
        <begin position="192"/>
        <end position="210"/>
    </location>
</feature>
<evidence type="ECO:0000259" key="11">
    <source>
        <dbReference type="PROSITE" id="PS50846"/>
    </source>
</evidence>
<keyword evidence="4" id="KW-0479">Metal-binding</keyword>
<dbReference type="GO" id="GO:0043682">
    <property type="term" value="F:P-type divalent copper transporter activity"/>
    <property type="evidence" value="ECO:0007669"/>
    <property type="project" value="TreeGrafter"/>
</dbReference>
<dbReference type="SFLD" id="SFLDS00003">
    <property type="entry name" value="Haloacid_Dehalogenase"/>
    <property type="match status" value="1"/>
</dbReference>
<feature type="transmembrane region" description="Helical" evidence="10">
    <location>
        <begin position="727"/>
        <end position="745"/>
    </location>
</feature>
<dbReference type="EMBL" id="JNSK01000002">
    <property type="protein sequence ID" value="KGA20572.1"/>
    <property type="molecule type" value="Genomic_DNA"/>
</dbReference>
<comment type="subcellular location">
    <subcellularLocation>
        <location evidence="1">Endomembrane system</location>
        <topology evidence="1">Multi-pass membrane protein</topology>
    </subcellularLocation>
</comment>
<dbReference type="PROSITE" id="PS00154">
    <property type="entry name" value="ATPASE_E1_E2"/>
    <property type="match status" value="1"/>
</dbReference>
<dbReference type="PROSITE" id="PS50846">
    <property type="entry name" value="HMA_2"/>
    <property type="match status" value="1"/>
</dbReference>